<sequence>MKLLFKNIKCDVLFLIRRAGYGLERINGETGEYVFGRRFGGRQYPKFHIYARKEGDDLTVNLHLDQKKPVYSGVSAHSGEYDGEVVEQEAGRVKILIDKAIRAKI</sequence>
<proteinExistence type="predicted"/>
<dbReference type="AlphaFoldDB" id="A0A1G2LWX1"/>
<organism evidence="1 2">
    <name type="scientific">Candidatus Tagabacteria bacterium RIFCSPLOWO2_01_FULL_42_9</name>
    <dbReference type="NCBI Taxonomy" id="1802296"/>
    <lineage>
        <taxon>Bacteria</taxon>
        <taxon>Candidatus Tagaibacteriota</taxon>
    </lineage>
</organism>
<accession>A0A1G2LWX1</accession>
<reference evidence="1 2" key="1">
    <citation type="journal article" date="2016" name="Nat. Commun.">
        <title>Thousands of microbial genomes shed light on interconnected biogeochemical processes in an aquifer system.</title>
        <authorList>
            <person name="Anantharaman K."/>
            <person name="Brown C.T."/>
            <person name="Hug L.A."/>
            <person name="Sharon I."/>
            <person name="Castelle C.J."/>
            <person name="Probst A.J."/>
            <person name="Thomas B.C."/>
            <person name="Singh A."/>
            <person name="Wilkins M.J."/>
            <person name="Karaoz U."/>
            <person name="Brodie E.L."/>
            <person name="Williams K.H."/>
            <person name="Hubbard S.S."/>
            <person name="Banfield J.F."/>
        </authorList>
    </citation>
    <scope>NUCLEOTIDE SEQUENCE [LARGE SCALE GENOMIC DNA]</scope>
</reference>
<comment type="caution">
    <text evidence="1">The sequence shown here is derived from an EMBL/GenBank/DDBJ whole genome shotgun (WGS) entry which is preliminary data.</text>
</comment>
<dbReference type="EMBL" id="MHRA01000002">
    <property type="protein sequence ID" value="OHA16138.1"/>
    <property type="molecule type" value="Genomic_DNA"/>
</dbReference>
<evidence type="ECO:0000313" key="1">
    <source>
        <dbReference type="EMBL" id="OHA16138.1"/>
    </source>
</evidence>
<evidence type="ECO:0000313" key="2">
    <source>
        <dbReference type="Proteomes" id="UP000178116"/>
    </source>
</evidence>
<dbReference type="Proteomes" id="UP000178116">
    <property type="component" value="Unassembled WGS sequence"/>
</dbReference>
<name>A0A1G2LWX1_9BACT</name>
<protein>
    <submittedName>
        <fullName evidence="1">Uncharacterized protein</fullName>
    </submittedName>
</protein>
<gene>
    <name evidence="1" type="ORF">A3A10_00350</name>
</gene>